<accession>A0ACC2N8X0</accession>
<organism evidence="1 2">
    <name type="scientific">Eretmocerus hayati</name>
    <dbReference type="NCBI Taxonomy" id="131215"/>
    <lineage>
        <taxon>Eukaryota</taxon>
        <taxon>Metazoa</taxon>
        <taxon>Ecdysozoa</taxon>
        <taxon>Arthropoda</taxon>
        <taxon>Hexapoda</taxon>
        <taxon>Insecta</taxon>
        <taxon>Pterygota</taxon>
        <taxon>Neoptera</taxon>
        <taxon>Endopterygota</taxon>
        <taxon>Hymenoptera</taxon>
        <taxon>Apocrita</taxon>
        <taxon>Proctotrupomorpha</taxon>
        <taxon>Chalcidoidea</taxon>
        <taxon>Aphelinidae</taxon>
        <taxon>Aphelininae</taxon>
        <taxon>Eretmocerus</taxon>
    </lineage>
</organism>
<protein>
    <submittedName>
        <fullName evidence="1">Uncharacterized protein</fullName>
    </submittedName>
</protein>
<dbReference type="EMBL" id="CM056744">
    <property type="protein sequence ID" value="KAJ8666105.1"/>
    <property type="molecule type" value="Genomic_DNA"/>
</dbReference>
<comment type="caution">
    <text evidence="1">The sequence shown here is derived from an EMBL/GenBank/DDBJ whole genome shotgun (WGS) entry which is preliminary data.</text>
</comment>
<keyword evidence="2" id="KW-1185">Reference proteome</keyword>
<evidence type="ECO:0000313" key="1">
    <source>
        <dbReference type="EMBL" id="KAJ8666105.1"/>
    </source>
</evidence>
<proteinExistence type="predicted"/>
<dbReference type="Proteomes" id="UP001239111">
    <property type="component" value="Chromosome 4"/>
</dbReference>
<evidence type="ECO:0000313" key="2">
    <source>
        <dbReference type="Proteomes" id="UP001239111"/>
    </source>
</evidence>
<gene>
    <name evidence="1" type="ORF">QAD02_007767</name>
</gene>
<name>A0ACC2N8X0_9HYME</name>
<reference evidence="1" key="1">
    <citation type="submission" date="2023-04" db="EMBL/GenBank/DDBJ databases">
        <title>A chromosome-level genome assembly of the parasitoid wasp Eretmocerus hayati.</title>
        <authorList>
            <person name="Zhong Y."/>
            <person name="Liu S."/>
            <person name="Liu Y."/>
        </authorList>
    </citation>
    <scope>NUCLEOTIDE SEQUENCE</scope>
    <source>
        <strain evidence="1">ZJU_SS_LIU_2023</strain>
    </source>
</reference>
<sequence length="418" mass="50928">MMKRRVELEAQQTEEGRKGQREEEQRRYEEAEEQRRQHEAEDQRRREEAENRRRQREAEDRSRREEEEYRRRQEEEMDRRNRDEEARRRQEEEMDRRNREVEVWRRQEEEMNRRNREEEVRRRQREGMDRRRRDEEEDRRGQGEAGDRRRQLAQGAGDGNRHVLMDRRDLPQERQMNNQQQVHQKMNDRGPIHSERLREAEENERQRLLGLENAAGDDQILQNEVRFRNGANRMHIDGYGRPARYNRRGRLVREVRSRRQLAITVYDLYHRPGGLHYDERANWRYRVVGHRTHLTRNLTADNMRFGLINRSSEKNFIAATASMLFTPQELFDSALDPTQVKNLIPGRAPPYVIDRERLLLLLSLYHDYVFEESSSATLRQREKALLKGCSYLSRFLCDFRKEEIEKLEREHDGVNLDG</sequence>